<dbReference type="PANTHER" id="PTHR34597">
    <property type="entry name" value="SLR1661 PROTEIN"/>
    <property type="match status" value="1"/>
</dbReference>
<keyword evidence="1" id="KW-1134">Transmembrane beta strand</keyword>
<dbReference type="PANTHER" id="PTHR34597:SF3">
    <property type="entry name" value="OUTER MEMBRANE TRANSPORTER CDIB"/>
    <property type="match status" value="1"/>
</dbReference>
<comment type="caution">
    <text evidence="8">The sequence shown here is derived from an EMBL/GenBank/DDBJ whole genome shotgun (WGS) entry which is preliminary data.</text>
</comment>
<evidence type="ECO:0000259" key="7">
    <source>
        <dbReference type="Pfam" id="PF17287"/>
    </source>
</evidence>
<name>A0ABX5MV68_9BURK</name>
<evidence type="ECO:0000256" key="4">
    <source>
        <dbReference type="SAM" id="SignalP"/>
    </source>
</evidence>
<sequence>MKNKNRFFAVPLGVLVPLAVHAQTSPDVAAARANAQQDQQVQQQRDAQQRAATVAAPAVRSDVPAKGEWPDLPVETPCFRIDTFALDVPATLPDDMRAKGASALPQDRFAFAREWLEHYRGQCVGKRGLDTLVKGVQQTILSRGYVTTRVMLPAQDLSGGALKLALIPGVIRKLGFKDATTRGTWKTAFPARDGDVLNLRDLEQGMEQMKRVSSQDATMELVAASVPGESDVEIAVARAKPWTFVASVDDSGTRETGSIIGTVTLGIDNLLGLNDILTAGFNQDLQFGDHGVGTHGWNGSYSIPWGYWTATLFGYTNTYYENVAGVNGRIEQGGYDQLLPVSVP</sequence>
<dbReference type="Gene3D" id="2.40.160.50">
    <property type="entry name" value="membrane protein fhac: a member of the omp85/tpsb transporter family"/>
    <property type="match status" value="1"/>
</dbReference>
<dbReference type="Pfam" id="PF03865">
    <property type="entry name" value="ShlB"/>
    <property type="match status" value="1"/>
</dbReference>
<evidence type="ECO:0000313" key="9">
    <source>
        <dbReference type="Proteomes" id="UP000247515"/>
    </source>
</evidence>
<feature type="domain" description="Polypeptide-transport-associated ShlB-type" evidence="6">
    <location>
        <begin position="99"/>
        <end position="169"/>
    </location>
</feature>
<keyword evidence="2" id="KW-0812">Transmembrane</keyword>
<feature type="signal peptide" evidence="4">
    <location>
        <begin position="1"/>
        <end position="22"/>
    </location>
</feature>
<gene>
    <name evidence="8" type="ORF">C7400_10287</name>
</gene>
<dbReference type="Gene3D" id="3.10.20.310">
    <property type="entry name" value="membrane protein fhac"/>
    <property type="match status" value="1"/>
</dbReference>
<dbReference type="Pfam" id="PF08479">
    <property type="entry name" value="POTRA_2"/>
    <property type="match status" value="1"/>
</dbReference>
<protein>
    <submittedName>
        <fullName evidence="8">Hemolysin secretion/activation protein ShlB/FhaC/HecB</fullName>
    </submittedName>
</protein>
<dbReference type="Pfam" id="PF17287">
    <property type="entry name" value="POTRA_3"/>
    <property type="match status" value="1"/>
</dbReference>
<evidence type="ECO:0000259" key="6">
    <source>
        <dbReference type="Pfam" id="PF08479"/>
    </source>
</evidence>
<keyword evidence="4" id="KW-0732">Signal</keyword>
<reference evidence="8 9" key="1">
    <citation type="submission" date="2018-05" db="EMBL/GenBank/DDBJ databases">
        <title>Genomic Encyclopedia of Type Strains, Phase IV (KMG-V): Genome sequencing to study the core and pangenomes of soil and plant-associated prokaryotes.</title>
        <authorList>
            <person name="Whitman W."/>
        </authorList>
    </citation>
    <scope>NUCLEOTIDE SEQUENCE [LARGE SCALE GENOMIC DNA]</scope>
    <source>
        <strain evidence="8 9">SIr-6563</strain>
    </source>
</reference>
<dbReference type="InterPro" id="IPR005565">
    <property type="entry name" value="Hemolysn_activator_HlyB_C"/>
</dbReference>
<feature type="domain" description="ShlB POTRA" evidence="7">
    <location>
        <begin position="171"/>
        <end position="222"/>
    </location>
</feature>
<evidence type="ECO:0000313" key="8">
    <source>
        <dbReference type="EMBL" id="PXX19663.1"/>
    </source>
</evidence>
<evidence type="ECO:0000256" key="1">
    <source>
        <dbReference type="ARBA" id="ARBA00022452"/>
    </source>
</evidence>
<organism evidence="8 9">
    <name type="scientific">Paraburkholderia tropica</name>
    <dbReference type="NCBI Taxonomy" id="92647"/>
    <lineage>
        <taxon>Bacteria</taxon>
        <taxon>Pseudomonadati</taxon>
        <taxon>Pseudomonadota</taxon>
        <taxon>Betaproteobacteria</taxon>
        <taxon>Burkholderiales</taxon>
        <taxon>Burkholderiaceae</taxon>
        <taxon>Paraburkholderia</taxon>
    </lineage>
</organism>
<keyword evidence="3" id="KW-0998">Cell outer membrane</keyword>
<keyword evidence="9" id="KW-1185">Reference proteome</keyword>
<evidence type="ECO:0000256" key="2">
    <source>
        <dbReference type="ARBA" id="ARBA00022692"/>
    </source>
</evidence>
<feature type="domain" description="Haemolysin activator HlyB C-terminal" evidence="5">
    <location>
        <begin position="228"/>
        <end position="335"/>
    </location>
</feature>
<dbReference type="EMBL" id="QJJV01000002">
    <property type="protein sequence ID" value="PXX19663.1"/>
    <property type="molecule type" value="Genomic_DNA"/>
</dbReference>
<proteinExistence type="predicted"/>
<dbReference type="InterPro" id="IPR051544">
    <property type="entry name" value="TPS_OM_transporter"/>
</dbReference>
<keyword evidence="1" id="KW-0472">Membrane</keyword>
<evidence type="ECO:0000256" key="3">
    <source>
        <dbReference type="ARBA" id="ARBA00023237"/>
    </source>
</evidence>
<dbReference type="InterPro" id="IPR035251">
    <property type="entry name" value="ShlB_POTRA"/>
</dbReference>
<dbReference type="InterPro" id="IPR013686">
    <property type="entry name" value="Polypept-transport_assoc_ShlB"/>
</dbReference>
<evidence type="ECO:0000259" key="5">
    <source>
        <dbReference type="Pfam" id="PF03865"/>
    </source>
</evidence>
<accession>A0ABX5MV68</accession>
<feature type="chain" id="PRO_5045343720" evidence="4">
    <location>
        <begin position="23"/>
        <end position="344"/>
    </location>
</feature>
<dbReference type="Proteomes" id="UP000247515">
    <property type="component" value="Unassembled WGS sequence"/>
</dbReference>